<dbReference type="PANTHER" id="PTHR19303:SF74">
    <property type="entry name" value="POGO TRANSPOSABLE ELEMENT WITH KRAB DOMAIN"/>
    <property type="match status" value="1"/>
</dbReference>
<dbReference type="AlphaFoldDB" id="A0A8K0PBR2"/>
<dbReference type="InterPro" id="IPR018586">
    <property type="entry name" value="Brinker_DNA-bd"/>
</dbReference>
<accession>A0A8K0PBR2</accession>
<dbReference type="Pfam" id="PF09607">
    <property type="entry name" value="BrkDBD"/>
    <property type="match status" value="1"/>
</dbReference>
<comment type="caution">
    <text evidence="3">The sequence shown here is derived from an EMBL/GenBank/DDBJ whole genome shotgun (WGS) entry which is preliminary data.</text>
</comment>
<dbReference type="GO" id="GO:0043565">
    <property type="term" value="F:sequence-specific DNA binding"/>
    <property type="evidence" value="ECO:0007669"/>
    <property type="project" value="InterPro"/>
</dbReference>
<reference evidence="3" key="2">
    <citation type="submission" date="2017-10" db="EMBL/GenBank/DDBJ databases">
        <title>Ladona fulva Genome sequencing and assembly.</title>
        <authorList>
            <person name="Murali S."/>
            <person name="Richards S."/>
            <person name="Bandaranaike D."/>
            <person name="Bellair M."/>
            <person name="Blankenburg K."/>
            <person name="Chao H."/>
            <person name="Dinh H."/>
            <person name="Doddapaneni H."/>
            <person name="Dugan-Rocha S."/>
            <person name="Elkadiri S."/>
            <person name="Gnanaolivu R."/>
            <person name="Hernandez B."/>
            <person name="Skinner E."/>
            <person name="Javaid M."/>
            <person name="Lee S."/>
            <person name="Li M."/>
            <person name="Ming W."/>
            <person name="Munidasa M."/>
            <person name="Muniz J."/>
            <person name="Nguyen L."/>
            <person name="Hughes D."/>
            <person name="Osuji N."/>
            <person name="Pu L.-L."/>
            <person name="Puazo M."/>
            <person name="Qu C."/>
            <person name="Quiroz J."/>
            <person name="Raj R."/>
            <person name="Weissenberger G."/>
            <person name="Xin Y."/>
            <person name="Zou X."/>
            <person name="Han Y."/>
            <person name="Worley K."/>
            <person name="Muzny D."/>
            <person name="Gibbs R."/>
        </authorList>
    </citation>
    <scope>NUCLEOTIDE SEQUENCE</scope>
    <source>
        <strain evidence="3">Sampled in the wild</strain>
    </source>
</reference>
<dbReference type="InterPro" id="IPR050863">
    <property type="entry name" value="CenT-Element_Derived"/>
</dbReference>
<dbReference type="SUPFAM" id="SSF48295">
    <property type="entry name" value="TrpR-like"/>
    <property type="match status" value="1"/>
</dbReference>
<reference evidence="3" key="1">
    <citation type="submission" date="2013-04" db="EMBL/GenBank/DDBJ databases">
        <authorList>
            <person name="Qu J."/>
            <person name="Murali S.C."/>
            <person name="Bandaranaike D."/>
            <person name="Bellair M."/>
            <person name="Blankenburg K."/>
            <person name="Chao H."/>
            <person name="Dinh H."/>
            <person name="Doddapaneni H."/>
            <person name="Downs B."/>
            <person name="Dugan-Rocha S."/>
            <person name="Elkadiri S."/>
            <person name="Gnanaolivu R.D."/>
            <person name="Hernandez B."/>
            <person name="Javaid M."/>
            <person name="Jayaseelan J.C."/>
            <person name="Lee S."/>
            <person name="Li M."/>
            <person name="Ming W."/>
            <person name="Munidasa M."/>
            <person name="Muniz J."/>
            <person name="Nguyen L."/>
            <person name="Ongeri F."/>
            <person name="Osuji N."/>
            <person name="Pu L.-L."/>
            <person name="Puazo M."/>
            <person name="Qu C."/>
            <person name="Quiroz J."/>
            <person name="Raj R."/>
            <person name="Weissenberger G."/>
            <person name="Xin Y."/>
            <person name="Zou X."/>
            <person name="Han Y."/>
            <person name="Richards S."/>
            <person name="Worley K."/>
            <person name="Muzny D."/>
            <person name="Gibbs R."/>
        </authorList>
    </citation>
    <scope>NUCLEOTIDE SEQUENCE</scope>
    <source>
        <strain evidence="3">Sampled in the wild</strain>
    </source>
</reference>
<dbReference type="Gene3D" id="1.10.10.60">
    <property type="entry name" value="Homeodomain-like"/>
    <property type="match status" value="1"/>
</dbReference>
<dbReference type="PANTHER" id="PTHR19303">
    <property type="entry name" value="TRANSPOSON"/>
    <property type="match status" value="1"/>
</dbReference>
<evidence type="ECO:0000313" key="3">
    <source>
        <dbReference type="EMBL" id="KAG8239088.1"/>
    </source>
</evidence>
<gene>
    <name evidence="3" type="ORF">J437_LFUL018809</name>
</gene>
<proteinExistence type="predicted"/>
<dbReference type="OrthoDB" id="6765204at2759"/>
<dbReference type="InterPro" id="IPR009057">
    <property type="entry name" value="Homeodomain-like_sf"/>
</dbReference>
<keyword evidence="4" id="KW-1185">Reference proteome</keyword>
<sequence length="245" mass="28069">MELPMAAGSVSRRKSYTAHFKLEVVEAAKEKGNREAAQQFDVGESSVWEWRKAEAVLKFLHKRKRAMRFRKCLWPTVEKKLYDWVVKEREKESKRIAQEDNIEDFKAYPSWVFGFMRRNNLSVRSSTSVGQKLPSDWEAKVAKFRLYLKENLCGVDFQHFGNIDEVPVSFDMPASRSVNLKGAKEVSVTTTVHERSNFTVVLCVTACGSKLPPMVIFKRQTIPKGCESKDVIVTANQKGDEVLDK</sequence>
<dbReference type="Proteomes" id="UP000792457">
    <property type="component" value="Unassembled WGS sequence"/>
</dbReference>
<evidence type="ECO:0000313" key="4">
    <source>
        <dbReference type="Proteomes" id="UP000792457"/>
    </source>
</evidence>
<dbReference type="EMBL" id="KZ309511">
    <property type="protein sequence ID" value="KAG8239088.1"/>
    <property type="molecule type" value="Genomic_DNA"/>
</dbReference>
<evidence type="ECO:0000256" key="1">
    <source>
        <dbReference type="ARBA" id="ARBA00004123"/>
    </source>
</evidence>
<dbReference type="GO" id="GO:0005634">
    <property type="term" value="C:nucleus"/>
    <property type="evidence" value="ECO:0007669"/>
    <property type="project" value="UniProtKB-SubCell"/>
</dbReference>
<comment type="subcellular location">
    <subcellularLocation>
        <location evidence="1">Nucleus</location>
    </subcellularLocation>
</comment>
<name>A0A8K0PBR2_LADFU</name>
<evidence type="ECO:0000259" key="2">
    <source>
        <dbReference type="Pfam" id="PF09607"/>
    </source>
</evidence>
<dbReference type="InterPro" id="IPR010921">
    <property type="entry name" value="Trp_repressor/repl_initiator"/>
</dbReference>
<feature type="domain" description="Brinker DNA-binding" evidence="2">
    <location>
        <begin position="13"/>
        <end position="58"/>
    </location>
</feature>
<dbReference type="SUPFAM" id="SSF46689">
    <property type="entry name" value="Homeodomain-like"/>
    <property type="match status" value="1"/>
</dbReference>
<protein>
    <recommendedName>
        <fullName evidence="2">Brinker DNA-binding domain-containing protein</fullName>
    </recommendedName>
</protein>
<organism evidence="3 4">
    <name type="scientific">Ladona fulva</name>
    <name type="common">Scarce chaser dragonfly</name>
    <name type="synonym">Libellula fulva</name>
    <dbReference type="NCBI Taxonomy" id="123851"/>
    <lineage>
        <taxon>Eukaryota</taxon>
        <taxon>Metazoa</taxon>
        <taxon>Ecdysozoa</taxon>
        <taxon>Arthropoda</taxon>
        <taxon>Hexapoda</taxon>
        <taxon>Insecta</taxon>
        <taxon>Pterygota</taxon>
        <taxon>Palaeoptera</taxon>
        <taxon>Odonata</taxon>
        <taxon>Epiprocta</taxon>
        <taxon>Anisoptera</taxon>
        <taxon>Libelluloidea</taxon>
        <taxon>Libellulidae</taxon>
        <taxon>Ladona</taxon>
    </lineage>
</organism>